<feature type="region of interest" description="Disordered" evidence="1">
    <location>
        <begin position="215"/>
        <end position="242"/>
    </location>
</feature>
<sequence>MFPRNDEARLNTNSDTSGIRIHINANGGRDTPYIVLRRKPNSNMRLRINQGMNSNAPFRIVYAGNQHSTSDSNGPFHPQHASSRQRIVFRSPEVNGNPTMFARNQLSTSDSTRPFDPPHTPSRKRIVFRTSEINENPTEVFDNQLFSDSTGPFDPPHGPSRQRIVIRQSDVNKNPTRVFERNQQSISDSTGLFDQSHAPSRQRIVFRQSDVNGNPSRIILKSTNQSRVRISSRNFKQSRSRQ</sequence>
<reference evidence="2" key="1">
    <citation type="submission" date="2021-03" db="EMBL/GenBank/DDBJ databases">
        <authorList>
            <person name="Bekaert M."/>
        </authorList>
    </citation>
    <scope>NUCLEOTIDE SEQUENCE</scope>
</reference>
<dbReference type="OrthoDB" id="6100705at2759"/>
<dbReference type="EMBL" id="CAJPWZ010002207">
    <property type="protein sequence ID" value="CAG2233465.1"/>
    <property type="molecule type" value="Genomic_DNA"/>
</dbReference>
<accession>A0A8S3TSP7</accession>
<feature type="compositionally biased region" description="Polar residues" evidence="1">
    <location>
        <begin position="215"/>
        <end position="235"/>
    </location>
</feature>
<keyword evidence="3" id="KW-1185">Reference proteome</keyword>
<organism evidence="2 3">
    <name type="scientific">Mytilus edulis</name>
    <name type="common">Blue mussel</name>
    <dbReference type="NCBI Taxonomy" id="6550"/>
    <lineage>
        <taxon>Eukaryota</taxon>
        <taxon>Metazoa</taxon>
        <taxon>Spiralia</taxon>
        <taxon>Lophotrochozoa</taxon>
        <taxon>Mollusca</taxon>
        <taxon>Bivalvia</taxon>
        <taxon>Autobranchia</taxon>
        <taxon>Pteriomorphia</taxon>
        <taxon>Mytilida</taxon>
        <taxon>Mytiloidea</taxon>
        <taxon>Mytilidae</taxon>
        <taxon>Mytilinae</taxon>
        <taxon>Mytilus</taxon>
    </lineage>
</organism>
<evidence type="ECO:0000313" key="3">
    <source>
        <dbReference type="Proteomes" id="UP000683360"/>
    </source>
</evidence>
<feature type="compositionally biased region" description="Polar residues" evidence="1">
    <location>
        <begin position="94"/>
        <end position="112"/>
    </location>
</feature>
<protein>
    <submittedName>
        <fullName evidence="2">Uncharacterized protein</fullName>
    </submittedName>
</protein>
<evidence type="ECO:0000313" key="2">
    <source>
        <dbReference type="EMBL" id="CAG2233465.1"/>
    </source>
</evidence>
<comment type="caution">
    <text evidence="2">The sequence shown here is derived from an EMBL/GenBank/DDBJ whole genome shotgun (WGS) entry which is preliminary data.</text>
</comment>
<feature type="region of interest" description="Disordered" evidence="1">
    <location>
        <begin position="90"/>
        <end position="124"/>
    </location>
</feature>
<name>A0A8S3TSP7_MYTED</name>
<dbReference type="Proteomes" id="UP000683360">
    <property type="component" value="Unassembled WGS sequence"/>
</dbReference>
<gene>
    <name evidence="2" type="ORF">MEDL_46095</name>
</gene>
<dbReference type="AlphaFoldDB" id="A0A8S3TSP7"/>
<evidence type="ECO:0000256" key="1">
    <source>
        <dbReference type="SAM" id="MobiDB-lite"/>
    </source>
</evidence>
<proteinExistence type="predicted"/>